<gene>
    <name evidence="2" type="ORF">M427DRAFT_63734</name>
</gene>
<accession>A0A138ZZ18</accession>
<keyword evidence="3" id="KW-1185">Reference proteome</keyword>
<organism evidence="2 3">
    <name type="scientific">Gonapodya prolifera (strain JEL478)</name>
    <name type="common">Monoblepharis prolifera</name>
    <dbReference type="NCBI Taxonomy" id="1344416"/>
    <lineage>
        <taxon>Eukaryota</taxon>
        <taxon>Fungi</taxon>
        <taxon>Fungi incertae sedis</taxon>
        <taxon>Chytridiomycota</taxon>
        <taxon>Chytridiomycota incertae sedis</taxon>
        <taxon>Monoblepharidomycetes</taxon>
        <taxon>Monoblepharidales</taxon>
        <taxon>Gonapodyaceae</taxon>
        <taxon>Gonapodya</taxon>
    </lineage>
</organism>
<evidence type="ECO:0000313" key="3">
    <source>
        <dbReference type="Proteomes" id="UP000070544"/>
    </source>
</evidence>
<sequence length="266" mass="27984">MGYWEDESGYGHGQGQASYDPHHAQAYGGQQGYAQQGYAQDDSRAYQTSEYSAGYGDSMTYTQQHLFPHSMSNRPPGDSMQYSMGSFPGVQGPPPDSYRAGAVRPQDSYRAGSVPAQDSYQIEAPSYEPPPPPAFPPVSQNTSSVAVANKRMSMAKSSGAAAFLPDEFVESRRLSIVPNPAALGVASGSFLLPGQAAMSAAGRQAGSYDGGSDVIGHQGSFSVGGYDGDESTRSVQSGAAFPSFPPSQRTVGPSNFGGNYEGERGW</sequence>
<evidence type="ECO:0000256" key="1">
    <source>
        <dbReference type="SAM" id="MobiDB-lite"/>
    </source>
</evidence>
<feature type="region of interest" description="Disordered" evidence="1">
    <location>
        <begin position="219"/>
        <end position="266"/>
    </location>
</feature>
<feature type="compositionally biased region" description="Polar residues" evidence="1">
    <location>
        <begin position="246"/>
        <end position="257"/>
    </location>
</feature>
<feature type="compositionally biased region" description="Polar residues" evidence="1">
    <location>
        <begin position="59"/>
        <end position="73"/>
    </location>
</feature>
<dbReference type="EMBL" id="KQ965855">
    <property type="protein sequence ID" value="KXS09658.1"/>
    <property type="molecule type" value="Genomic_DNA"/>
</dbReference>
<name>A0A138ZZ18_GONPJ</name>
<reference evidence="2 3" key="1">
    <citation type="journal article" date="2015" name="Genome Biol. Evol.">
        <title>Phylogenomic analyses indicate that early fungi evolved digesting cell walls of algal ancestors of land plants.</title>
        <authorList>
            <person name="Chang Y."/>
            <person name="Wang S."/>
            <person name="Sekimoto S."/>
            <person name="Aerts A.L."/>
            <person name="Choi C."/>
            <person name="Clum A."/>
            <person name="LaButti K.M."/>
            <person name="Lindquist E.A."/>
            <person name="Yee Ngan C."/>
            <person name="Ohm R.A."/>
            <person name="Salamov A.A."/>
            <person name="Grigoriev I.V."/>
            <person name="Spatafora J.W."/>
            <person name="Berbee M.L."/>
        </authorList>
    </citation>
    <scope>NUCLEOTIDE SEQUENCE [LARGE SCALE GENOMIC DNA]</scope>
    <source>
        <strain evidence="2 3">JEL478</strain>
    </source>
</reference>
<feature type="region of interest" description="Disordered" evidence="1">
    <location>
        <begin position="1"/>
        <end position="141"/>
    </location>
</feature>
<proteinExistence type="predicted"/>
<evidence type="ECO:0000313" key="2">
    <source>
        <dbReference type="EMBL" id="KXS09658.1"/>
    </source>
</evidence>
<feature type="compositionally biased region" description="Low complexity" evidence="1">
    <location>
        <begin position="24"/>
        <end position="40"/>
    </location>
</feature>
<feature type="compositionally biased region" description="Pro residues" evidence="1">
    <location>
        <begin position="127"/>
        <end position="136"/>
    </location>
</feature>
<protein>
    <submittedName>
        <fullName evidence="2">Uncharacterized protein</fullName>
    </submittedName>
</protein>
<dbReference type="Proteomes" id="UP000070544">
    <property type="component" value="Unassembled WGS sequence"/>
</dbReference>
<dbReference type="AlphaFoldDB" id="A0A138ZZ18"/>